<dbReference type="SUPFAM" id="SSF51735">
    <property type="entry name" value="NAD(P)-binding Rossmann-fold domains"/>
    <property type="match status" value="1"/>
</dbReference>
<accession>A0ABX0VL97</accession>
<reference evidence="2 3" key="1">
    <citation type="journal article" date="2020" name="Microorganisms">
        <title>Polyphasic Characterisation of Cedecea colo sp. nov., a New Enteric Bacterium Isolated from the Koala Hindgut.</title>
        <authorList>
            <person name="Boath J.M."/>
            <person name="Dakhal S."/>
            <person name="Van T.T.H."/>
            <person name="Moore R.J."/>
            <person name="Dekiwadia C."/>
            <person name="Macreadie I.G."/>
        </authorList>
    </citation>
    <scope>NUCLEOTIDE SEQUENCE [LARGE SCALE GENOMIC DNA]</scope>
    <source>
        <strain evidence="2 3">ZA</strain>
    </source>
</reference>
<dbReference type="PANTHER" id="PTHR43162">
    <property type="match status" value="1"/>
</dbReference>
<organism evidence="2 3">
    <name type="scientific">Cedecea colo</name>
    <dbReference type="NCBI Taxonomy" id="2552946"/>
    <lineage>
        <taxon>Bacteria</taxon>
        <taxon>Pseudomonadati</taxon>
        <taxon>Pseudomonadota</taxon>
        <taxon>Gammaproteobacteria</taxon>
        <taxon>Enterobacterales</taxon>
        <taxon>Enterobacteriaceae</taxon>
        <taxon>Cedecea</taxon>
    </lineage>
</organism>
<proteinExistence type="predicted"/>
<dbReference type="Proteomes" id="UP000697927">
    <property type="component" value="Unassembled WGS sequence"/>
</dbReference>
<evidence type="ECO:0000313" key="2">
    <source>
        <dbReference type="EMBL" id="NIY47341.1"/>
    </source>
</evidence>
<evidence type="ECO:0000313" key="3">
    <source>
        <dbReference type="Proteomes" id="UP000697927"/>
    </source>
</evidence>
<gene>
    <name evidence="2" type="ORF">E2L00_07275</name>
</gene>
<dbReference type="InterPro" id="IPR008030">
    <property type="entry name" value="NmrA-like"/>
</dbReference>
<dbReference type="Gene3D" id="3.40.50.720">
    <property type="entry name" value="NAD(P)-binding Rossmann-like Domain"/>
    <property type="match status" value="1"/>
</dbReference>
<dbReference type="PANTHER" id="PTHR43162:SF1">
    <property type="entry name" value="PRESTALK A DIFFERENTIATION PROTEIN A"/>
    <property type="match status" value="1"/>
</dbReference>
<evidence type="ECO:0000259" key="1">
    <source>
        <dbReference type="Pfam" id="PF05368"/>
    </source>
</evidence>
<dbReference type="Pfam" id="PF05368">
    <property type="entry name" value="NmrA"/>
    <property type="match status" value="1"/>
</dbReference>
<name>A0ABX0VL97_9ENTR</name>
<feature type="domain" description="NmrA-like" evidence="1">
    <location>
        <begin position="2"/>
        <end position="259"/>
    </location>
</feature>
<sequence length="286" mass="30627">MILVLGITGKTGGAAARHLLMQGRKVRALVRDRAKAADWEKQGVELIDGDLSDAEAITRALQGVESAYVMLPPTRTPSRDFVESKKPIAAYARALKSAHLSRVVILSSYGAEKTSGLGSITANALLEQGLSDLPYPVAVIRAGGFYENFLYGLQTGQGGVLPVFNKKTDEKSPLTATDDIGAEAARLLTGPVWSGRRVIELGSLVSADEIAAQLGDVLKREVAARAVPREAWTDTLEQMGFPQGQTWGFEEMFDALNSHWIDFGAPGTERVEGTTTARQIFAAAKG</sequence>
<keyword evidence="3" id="KW-1185">Reference proteome</keyword>
<dbReference type="InterPro" id="IPR051604">
    <property type="entry name" value="Ergot_Alk_Oxidoreductase"/>
</dbReference>
<dbReference type="InterPro" id="IPR036291">
    <property type="entry name" value="NAD(P)-bd_dom_sf"/>
</dbReference>
<protein>
    <submittedName>
        <fullName evidence="2">NAD-dependent epimerase/dehydratase family protein</fullName>
    </submittedName>
</protein>
<dbReference type="EMBL" id="SOYS01000002">
    <property type="protein sequence ID" value="NIY47341.1"/>
    <property type="molecule type" value="Genomic_DNA"/>
</dbReference>
<dbReference type="Gene3D" id="3.90.25.10">
    <property type="entry name" value="UDP-galactose 4-epimerase, domain 1"/>
    <property type="match status" value="1"/>
</dbReference>
<dbReference type="RefSeq" id="WP_167609051.1">
    <property type="nucleotide sequence ID" value="NZ_SOYS01000002.1"/>
</dbReference>
<comment type="caution">
    <text evidence="2">The sequence shown here is derived from an EMBL/GenBank/DDBJ whole genome shotgun (WGS) entry which is preliminary data.</text>
</comment>